<feature type="region of interest" description="Disordered" evidence="1">
    <location>
        <begin position="617"/>
        <end position="641"/>
    </location>
</feature>
<evidence type="ECO:0000256" key="2">
    <source>
        <dbReference type="SAM" id="Phobius"/>
    </source>
</evidence>
<keyword evidence="2" id="KW-1133">Transmembrane helix</keyword>
<feature type="domain" description="YoaR-like putative peptidoglycan binding" evidence="3">
    <location>
        <begin position="282"/>
        <end position="350"/>
    </location>
</feature>
<dbReference type="Pfam" id="PF12229">
    <property type="entry name" value="PG_binding_4"/>
    <property type="match status" value="1"/>
</dbReference>
<feature type="transmembrane region" description="Helical" evidence="2">
    <location>
        <begin position="26"/>
        <end position="46"/>
    </location>
</feature>
<evidence type="ECO:0000313" key="5">
    <source>
        <dbReference type="Proteomes" id="UP000034154"/>
    </source>
</evidence>
<evidence type="ECO:0000259" key="3">
    <source>
        <dbReference type="Pfam" id="PF12229"/>
    </source>
</evidence>
<name>A0A0G1LRU3_9BACT</name>
<accession>A0A0G1LRU3</accession>
<evidence type="ECO:0000313" key="4">
    <source>
        <dbReference type="EMBL" id="KKT71572.1"/>
    </source>
</evidence>
<dbReference type="InterPro" id="IPR052913">
    <property type="entry name" value="Glycopeptide_resist_protein"/>
</dbReference>
<gene>
    <name evidence="4" type="ORF">UW63_C0013G0013</name>
</gene>
<keyword evidence="2" id="KW-0812">Transmembrane</keyword>
<dbReference type="PANTHER" id="PTHR35788:SF1">
    <property type="entry name" value="EXPORTED PROTEIN"/>
    <property type="match status" value="1"/>
</dbReference>
<evidence type="ECO:0000256" key="1">
    <source>
        <dbReference type="SAM" id="MobiDB-lite"/>
    </source>
</evidence>
<organism evidence="4 5">
    <name type="scientific">Candidatus Uhrbacteria bacterium GW2011_GWF2_44_350</name>
    <dbReference type="NCBI Taxonomy" id="1619000"/>
    <lineage>
        <taxon>Bacteria</taxon>
        <taxon>Candidatus Uhriibacteriota</taxon>
    </lineage>
</organism>
<dbReference type="InterPro" id="IPR022029">
    <property type="entry name" value="YoaR-like_PG-bd"/>
</dbReference>
<comment type="caution">
    <text evidence="4">The sequence shown here is derived from an EMBL/GenBank/DDBJ whole genome shotgun (WGS) entry which is preliminary data.</text>
</comment>
<protein>
    <submittedName>
        <fullName evidence="4">VanW family protein</fullName>
    </submittedName>
</protein>
<dbReference type="Pfam" id="PF04294">
    <property type="entry name" value="VanW"/>
    <property type="match status" value="1"/>
</dbReference>
<reference evidence="4 5" key="1">
    <citation type="journal article" date="2015" name="Nature">
        <title>rRNA introns, odd ribosomes, and small enigmatic genomes across a large radiation of phyla.</title>
        <authorList>
            <person name="Brown C.T."/>
            <person name="Hug L.A."/>
            <person name="Thomas B.C."/>
            <person name="Sharon I."/>
            <person name="Castelle C.J."/>
            <person name="Singh A."/>
            <person name="Wilkins M.J."/>
            <person name="Williams K.H."/>
            <person name="Banfield J.F."/>
        </authorList>
    </citation>
    <scope>NUCLEOTIDE SEQUENCE [LARGE SCALE GENOMIC DNA]</scope>
</reference>
<keyword evidence="2" id="KW-0472">Membrane</keyword>
<dbReference type="InterPro" id="IPR007391">
    <property type="entry name" value="Vancomycin_resist_VanW"/>
</dbReference>
<proteinExistence type="predicted"/>
<dbReference type="EMBL" id="LCJB01000013">
    <property type="protein sequence ID" value="KKT71572.1"/>
    <property type="molecule type" value="Genomic_DNA"/>
</dbReference>
<dbReference type="Proteomes" id="UP000034154">
    <property type="component" value="Unassembled WGS sequence"/>
</dbReference>
<dbReference type="PANTHER" id="PTHR35788">
    <property type="entry name" value="EXPORTED PROTEIN-RELATED"/>
    <property type="match status" value="1"/>
</dbReference>
<sequence>MHLPLLPDEIPTPSDKPKVFSKPTKIALIIGAVIVVIGYAGTFVWAESYENRIAPNVRIGSIKIGGKDFETAKQTINSEVDKFLLEGVQLFVDGKSGVVALSPVSTETGEYVIFDVDEAINQTIAANRTKNKIWLPFTFAYALIHKSEIKIPVSLDEDQLTKMVLNAFPDSIQLATDADFVFTKEADLWQGTVTASADGLTIPTETFFSELKNLLVNLDRQPIVMSRTLAKPTILENQAEALIPQAEEILNNAPYTITFKEQAWEISATDLSLALEPILNEKNQIELAVSENGILPLLDSLALEIEKPAVDARLKLENNRVIEFQPSSDGLTINRADTASALSQMLNNTDESKSVELAIVVTESLVKTGGVNDLGIKEVLGVGTSNYRGSPGNRIKNIKNGVNLLNGLLIAPGEEFSLLAALKPFTTENGYLSELVIKGDKIEPEIGGGLCQIGTTTFRAAMNSGLDITNRRNHSLVVSYYNDPTNNNPGTDATIYDPAPDFKFINDTGNYILFQAEIDEATTTLRFSFWGTADGRQASYTPPTVIRWIPVGETQMIETTDLEPGVEQCQSAHVGADTTFIYTITHLDGTQKETVFESHYRPLPKICLIGVEEITEEEVGEETGEEEEGLLTEEEPLPVTE</sequence>
<dbReference type="AlphaFoldDB" id="A0A0G1LRU3"/>